<accession>A0A8X8YDL3</accession>
<feature type="region of interest" description="Disordered" evidence="10">
    <location>
        <begin position="206"/>
        <end position="233"/>
    </location>
</feature>
<dbReference type="GO" id="GO:0048038">
    <property type="term" value="F:quinone binding"/>
    <property type="evidence" value="ECO:0007669"/>
    <property type="project" value="InterPro"/>
</dbReference>
<feature type="domain" description="Copper amine oxidase N2-terminal" evidence="13">
    <location>
        <begin position="21"/>
        <end position="108"/>
    </location>
</feature>
<keyword evidence="16" id="KW-1185">Reference proteome</keyword>
<reference evidence="15" key="2">
    <citation type="submission" date="2020-08" db="EMBL/GenBank/DDBJ databases">
        <title>Plant Genome Project.</title>
        <authorList>
            <person name="Zhang R.-G."/>
        </authorList>
    </citation>
    <scope>NUCLEOTIDE SEQUENCE</scope>
    <source>
        <strain evidence="15">Huo1</strain>
        <tissue evidence="15">Leaf</tissue>
    </source>
</reference>
<evidence type="ECO:0000313" key="15">
    <source>
        <dbReference type="EMBL" id="KAG6428045.1"/>
    </source>
</evidence>
<feature type="active site" description="Proton acceptor" evidence="7">
    <location>
        <position position="300"/>
    </location>
</feature>
<dbReference type="InterPro" id="IPR049948">
    <property type="entry name" value="Cu_Am_ox_TPQ-bd"/>
</dbReference>
<dbReference type="Pfam" id="PF02727">
    <property type="entry name" value="Cu_amine_oxidN2"/>
    <property type="match status" value="1"/>
</dbReference>
<dbReference type="EMBL" id="PNBA02000004">
    <property type="protein sequence ID" value="KAG6428045.1"/>
    <property type="molecule type" value="Genomic_DNA"/>
</dbReference>
<evidence type="ECO:0000256" key="8">
    <source>
        <dbReference type="PIRSR" id="PIRSR600269-51"/>
    </source>
</evidence>
<comment type="PTM">
    <text evidence="8 9">Topaquinone (TPQ) is generated by copper-dependent autoxidation of a specific tyrosyl residue.</text>
</comment>
<evidence type="ECO:0000256" key="6">
    <source>
        <dbReference type="ARBA" id="ARBA00023157"/>
    </source>
</evidence>
<evidence type="ECO:0000259" key="14">
    <source>
        <dbReference type="Pfam" id="PF02728"/>
    </source>
</evidence>
<dbReference type="OrthoDB" id="5379943at2759"/>
<dbReference type="GO" id="GO:0009308">
    <property type="term" value="P:amine metabolic process"/>
    <property type="evidence" value="ECO:0007669"/>
    <property type="project" value="UniProtKB-UniRule"/>
</dbReference>
<keyword evidence="2 9" id="KW-0479">Metal-binding</keyword>
<dbReference type="Gene3D" id="3.10.450.40">
    <property type="match status" value="2"/>
</dbReference>
<keyword evidence="11" id="KW-0732">Signal</keyword>
<feature type="domain" description="Copper amine oxidase catalytic" evidence="12">
    <location>
        <begin position="237"/>
        <end position="636"/>
    </location>
</feature>
<evidence type="ECO:0000259" key="12">
    <source>
        <dbReference type="Pfam" id="PF01179"/>
    </source>
</evidence>
<dbReference type="AlphaFoldDB" id="A0A8X8YDL3"/>
<dbReference type="FunFam" id="3.10.450.40:FF:000012">
    <property type="entry name" value="Amine oxidase"/>
    <property type="match status" value="1"/>
</dbReference>
<evidence type="ECO:0000256" key="1">
    <source>
        <dbReference type="ARBA" id="ARBA00007983"/>
    </source>
</evidence>
<organism evidence="15">
    <name type="scientific">Salvia splendens</name>
    <name type="common">Scarlet sage</name>
    <dbReference type="NCBI Taxonomy" id="180675"/>
    <lineage>
        <taxon>Eukaryota</taxon>
        <taxon>Viridiplantae</taxon>
        <taxon>Streptophyta</taxon>
        <taxon>Embryophyta</taxon>
        <taxon>Tracheophyta</taxon>
        <taxon>Spermatophyta</taxon>
        <taxon>Magnoliopsida</taxon>
        <taxon>eudicotyledons</taxon>
        <taxon>Gunneridae</taxon>
        <taxon>Pentapetalae</taxon>
        <taxon>asterids</taxon>
        <taxon>lamiids</taxon>
        <taxon>Lamiales</taxon>
        <taxon>Lamiaceae</taxon>
        <taxon>Nepetoideae</taxon>
        <taxon>Mentheae</taxon>
        <taxon>Salviinae</taxon>
        <taxon>Salvia</taxon>
        <taxon>Salvia subgen. Calosphace</taxon>
        <taxon>core Calosphace</taxon>
    </lineage>
</organism>
<dbReference type="InterPro" id="IPR015800">
    <property type="entry name" value="Cu_amine_oxidase_N2"/>
</dbReference>
<evidence type="ECO:0000259" key="13">
    <source>
        <dbReference type="Pfam" id="PF02727"/>
    </source>
</evidence>
<evidence type="ECO:0000256" key="7">
    <source>
        <dbReference type="PIRSR" id="PIRSR600269-50"/>
    </source>
</evidence>
<evidence type="ECO:0000256" key="4">
    <source>
        <dbReference type="ARBA" id="ARBA00023002"/>
    </source>
</evidence>
<dbReference type="SUPFAM" id="SSF54416">
    <property type="entry name" value="Amine oxidase N-terminal region"/>
    <property type="match status" value="2"/>
</dbReference>
<dbReference type="Gene3D" id="2.70.98.20">
    <property type="entry name" value="Copper amine oxidase, catalytic domain"/>
    <property type="match status" value="1"/>
</dbReference>
<comment type="cofactor">
    <cofactor evidence="9">
        <name>Cu cation</name>
        <dbReference type="ChEBI" id="CHEBI:23378"/>
    </cofactor>
    <text evidence="9">Contains 1 topaquinone per subunit.</text>
</comment>
<feature type="signal peptide" evidence="11">
    <location>
        <begin position="1"/>
        <end position="20"/>
    </location>
</feature>
<sequence>MTLLLSLVSAFFLFISSSLCHPLDPLTPQEIHTVQLSIQTSHSSSSPNITFHYVDVDEPEKHHVLKWSSSNRHHAPFPTRRAKAVVRVGGKTHELIVDLITGSIVSDQVYKGYGYPPFTFEEFFKAIRLSLKHPSFQNSILRRGLDLSEVSCLPLTVGWFGEAAKRRVVKVTCFYRNGTSNIWARPIQGISLLVDVEENRVLSYSDRPREPLPKAEGTDFQRQRPSPVSCSGNNNKITITGNSVKWASWEFHVAFNARAGHIISTASVFGRRVLYRGHVSETFVPYMDPTQEWYDRTFMDVGEFGFGRSASSLVPGMDCPAGAVYLDGHMAGTDGSAQMVPRAICIFELYTGNVAWRHTEVGVPGKVITSGEAEVNLVVRMVATVGNYDYILDWEFKKSGSIKVGVSLTGVLEMKATKYRNSEEIRRDIMYGNLVAENLVGNYHDHFITYYLDMDIDGEANSVVKSELRRKRTKAGERSRRKSYWTAVKETVKREGKGRFEVGSKAVDIYITNPNMKTKIGNEVSYRLISGKAAVSLLADDDYPQRRAAYTKYQVWVTRYNRSERWAGGFYADRSRGDDGLAVWSRRNLGIVNTDLVVWYTLGFHHTPIQEDFPVMPTLYDYFELRPANFFDSNPLLQS</sequence>
<feature type="modified residue" description="2',4',5'-topaquinone" evidence="8">
    <location>
        <position position="388"/>
    </location>
</feature>
<dbReference type="InterPro" id="IPR015802">
    <property type="entry name" value="Cu_amine_oxidase_N3"/>
</dbReference>
<dbReference type="GO" id="GO:0008131">
    <property type="term" value="F:primary methylamine oxidase activity"/>
    <property type="evidence" value="ECO:0007669"/>
    <property type="project" value="InterPro"/>
</dbReference>
<comment type="similarity">
    <text evidence="1 9">Belongs to the copper/topaquinone oxidase family.</text>
</comment>
<feature type="domain" description="Copper amine oxidase N3-terminal" evidence="14">
    <location>
        <begin position="116"/>
        <end position="209"/>
    </location>
</feature>
<feature type="active site" description="Schiff-base intermediate with substrate; via topaquinone" evidence="7">
    <location>
        <position position="388"/>
    </location>
</feature>
<evidence type="ECO:0000256" key="3">
    <source>
        <dbReference type="ARBA" id="ARBA00022772"/>
    </source>
</evidence>
<dbReference type="SUPFAM" id="SSF49998">
    <property type="entry name" value="Amine oxidase catalytic domain"/>
    <property type="match status" value="1"/>
</dbReference>
<gene>
    <name evidence="15" type="ORF">SASPL_112293</name>
</gene>
<feature type="compositionally biased region" description="Polar residues" evidence="10">
    <location>
        <begin position="223"/>
        <end position="233"/>
    </location>
</feature>
<dbReference type="InterPro" id="IPR016182">
    <property type="entry name" value="Cu_amine_oxidase_N-reg"/>
</dbReference>
<keyword evidence="4 9" id="KW-0560">Oxidoreductase</keyword>
<dbReference type="PANTHER" id="PTHR10638:SF40">
    <property type="entry name" value="PRIMARY AMINE OXIDASE 1"/>
    <property type="match status" value="1"/>
</dbReference>
<feature type="chain" id="PRO_5036490953" description="Amine oxidase" evidence="11">
    <location>
        <begin position="21"/>
        <end position="639"/>
    </location>
</feature>
<dbReference type="GO" id="GO:0005507">
    <property type="term" value="F:copper ion binding"/>
    <property type="evidence" value="ECO:0007669"/>
    <property type="project" value="InterPro"/>
</dbReference>
<evidence type="ECO:0000256" key="9">
    <source>
        <dbReference type="RuleBase" id="RU000672"/>
    </source>
</evidence>
<proteinExistence type="inferred from homology"/>
<evidence type="ECO:0000313" key="16">
    <source>
        <dbReference type="Proteomes" id="UP000298416"/>
    </source>
</evidence>
<comment type="caution">
    <text evidence="15">The sequence shown here is derived from an EMBL/GenBank/DDBJ whole genome shotgun (WGS) entry which is preliminary data.</text>
</comment>
<evidence type="ECO:0000256" key="2">
    <source>
        <dbReference type="ARBA" id="ARBA00022723"/>
    </source>
</evidence>
<reference evidence="15" key="1">
    <citation type="submission" date="2018-01" db="EMBL/GenBank/DDBJ databases">
        <authorList>
            <person name="Mao J.F."/>
        </authorList>
    </citation>
    <scope>NUCLEOTIDE SEQUENCE</scope>
    <source>
        <strain evidence="15">Huo1</strain>
        <tissue evidence="15">Leaf</tissue>
    </source>
</reference>
<keyword evidence="6" id="KW-1015">Disulfide bond</keyword>
<dbReference type="EC" id="1.4.3.-" evidence="9"/>
<dbReference type="Pfam" id="PF01179">
    <property type="entry name" value="Cu_amine_oxid"/>
    <property type="match status" value="1"/>
</dbReference>
<evidence type="ECO:0000256" key="11">
    <source>
        <dbReference type="SAM" id="SignalP"/>
    </source>
</evidence>
<evidence type="ECO:0000256" key="10">
    <source>
        <dbReference type="SAM" id="MobiDB-lite"/>
    </source>
</evidence>
<evidence type="ECO:0000256" key="5">
    <source>
        <dbReference type="ARBA" id="ARBA00023008"/>
    </source>
</evidence>
<dbReference type="InterPro" id="IPR036460">
    <property type="entry name" value="Cu_amine_oxidase_C_sf"/>
</dbReference>
<dbReference type="Proteomes" id="UP000298416">
    <property type="component" value="Unassembled WGS sequence"/>
</dbReference>
<dbReference type="PANTHER" id="PTHR10638">
    <property type="entry name" value="COPPER AMINE OXIDASE"/>
    <property type="match status" value="1"/>
</dbReference>
<name>A0A8X8YDL3_SALSN</name>
<dbReference type="PROSITE" id="PS01164">
    <property type="entry name" value="COPPER_AMINE_OXID_1"/>
    <property type="match status" value="1"/>
</dbReference>
<dbReference type="InterPro" id="IPR000269">
    <property type="entry name" value="Cu_amine_oxidase"/>
</dbReference>
<keyword evidence="3 7" id="KW-0801">TPQ</keyword>
<keyword evidence="5 9" id="KW-0186">Copper</keyword>
<protein>
    <recommendedName>
        <fullName evidence="9">Amine oxidase</fullName>
        <ecNumber evidence="9">1.4.3.-</ecNumber>
    </recommendedName>
</protein>
<dbReference type="Pfam" id="PF02728">
    <property type="entry name" value="Cu_amine_oxidN3"/>
    <property type="match status" value="1"/>
</dbReference>
<feature type="compositionally biased region" description="Basic and acidic residues" evidence="10">
    <location>
        <begin position="206"/>
        <end position="222"/>
    </location>
</feature>
<dbReference type="InterPro" id="IPR015798">
    <property type="entry name" value="Cu_amine_oxidase_C"/>
</dbReference>